<dbReference type="Gene3D" id="3.40.50.150">
    <property type="entry name" value="Vaccinia Virus protein VP39"/>
    <property type="match status" value="1"/>
</dbReference>
<keyword evidence="4 8" id="KW-0808">Transferase</keyword>
<keyword evidence="3" id="KW-1090">Inhibition of host innate immune response by virus</keyword>
<keyword evidence="5 8" id="KW-0949">S-adenosyl-L-methionine</keyword>
<comment type="similarity">
    <text evidence="8">Belongs to the class I-like SAM-binding methyltransferase superfamily. C5-methyltransferase family.</text>
</comment>
<keyword evidence="6" id="KW-0899">Viral immunoevasion</keyword>
<dbReference type="PROSITE" id="PS00094">
    <property type="entry name" value="C5_MTASE_1"/>
    <property type="match status" value="1"/>
</dbReference>
<evidence type="ECO:0000256" key="5">
    <source>
        <dbReference type="ARBA" id="ARBA00022691"/>
    </source>
</evidence>
<evidence type="ECO:0000256" key="2">
    <source>
        <dbReference type="ARBA" id="ARBA00022603"/>
    </source>
</evidence>
<keyword evidence="2 8" id="KW-0489">Methyltransferase</keyword>
<dbReference type="InterPro" id="IPR001525">
    <property type="entry name" value="C5_MeTfrase"/>
</dbReference>
<reference evidence="9" key="1">
    <citation type="journal article" date="2021" name="Proc. Natl. Acad. Sci. U.S.A.">
        <title>A Catalog of Tens of Thousands of Viruses from Human Metagenomes Reveals Hidden Associations with Chronic Diseases.</title>
        <authorList>
            <person name="Tisza M.J."/>
            <person name="Buck C.B."/>
        </authorList>
    </citation>
    <scope>NUCLEOTIDE SEQUENCE</scope>
    <source>
        <strain evidence="9">Ct4be24</strain>
    </source>
</reference>
<protein>
    <recommendedName>
        <fullName evidence="1">DNA (cytosine-5-)-methyltransferase</fullName>
        <ecNumber evidence="1">2.1.1.37</ecNumber>
    </recommendedName>
</protein>
<dbReference type="GO" id="GO:0099018">
    <property type="term" value="P:symbiont-mediated evasion of host restriction-modification system"/>
    <property type="evidence" value="ECO:0007669"/>
    <property type="project" value="UniProtKB-KW"/>
</dbReference>
<dbReference type="InterPro" id="IPR029063">
    <property type="entry name" value="SAM-dependent_MTases_sf"/>
</dbReference>
<evidence type="ECO:0000313" key="9">
    <source>
        <dbReference type="EMBL" id="DAE21613.1"/>
    </source>
</evidence>
<evidence type="ECO:0000256" key="4">
    <source>
        <dbReference type="ARBA" id="ARBA00022679"/>
    </source>
</evidence>
<evidence type="ECO:0000256" key="7">
    <source>
        <dbReference type="ARBA" id="ARBA00033479"/>
    </source>
</evidence>
<dbReference type="Pfam" id="PF00145">
    <property type="entry name" value="DNA_methylase"/>
    <property type="match status" value="1"/>
</dbReference>
<dbReference type="SUPFAM" id="SSF53335">
    <property type="entry name" value="S-adenosyl-L-methionine-dependent methyltransferases"/>
    <property type="match status" value="1"/>
</dbReference>
<dbReference type="GO" id="GO:0032259">
    <property type="term" value="P:methylation"/>
    <property type="evidence" value="ECO:0007669"/>
    <property type="project" value="UniProtKB-KW"/>
</dbReference>
<feature type="active site" evidence="8">
    <location>
        <position position="85"/>
    </location>
</feature>
<organism evidence="9">
    <name type="scientific">Siphoviridae sp. ct4be24</name>
    <dbReference type="NCBI Taxonomy" id="2826289"/>
    <lineage>
        <taxon>Viruses</taxon>
        <taxon>Duplodnaviria</taxon>
        <taxon>Heunggongvirae</taxon>
        <taxon>Uroviricota</taxon>
        <taxon>Caudoviricetes</taxon>
    </lineage>
</organism>
<name>A0A8S5QS97_9CAUD</name>
<dbReference type="PANTHER" id="PTHR23068">
    <property type="entry name" value="DNA CYTOSINE-5- -METHYLTRANSFERASE 3-RELATED"/>
    <property type="match status" value="1"/>
</dbReference>
<dbReference type="InterPro" id="IPR018117">
    <property type="entry name" value="C5_DNA_meth_AS"/>
</dbReference>
<accession>A0A8S5QS97</accession>
<dbReference type="GO" id="GO:0052170">
    <property type="term" value="P:symbiont-mediated suppression of host innate immune response"/>
    <property type="evidence" value="ECO:0007669"/>
    <property type="project" value="UniProtKB-KW"/>
</dbReference>
<proteinExistence type="inferred from homology"/>
<dbReference type="EMBL" id="BK015714">
    <property type="protein sequence ID" value="DAE21613.1"/>
    <property type="molecule type" value="Genomic_DNA"/>
</dbReference>
<keyword evidence="7" id="KW-1258">Restriction-modification system evasion by virus</keyword>
<evidence type="ECO:0000256" key="6">
    <source>
        <dbReference type="ARBA" id="ARBA00023280"/>
    </source>
</evidence>
<dbReference type="InterPro" id="IPR050390">
    <property type="entry name" value="C5-Methyltransferase"/>
</dbReference>
<evidence type="ECO:0000256" key="3">
    <source>
        <dbReference type="ARBA" id="ARBA00022632"/>
    </source>
</evidence>
<dbReference type="PANTHER" id="PTHR23068:SF25">
    <property type="entry name" value="DNA (CYTOSINE-5)-METHYLTRANSFERASE DRM2"/>
    <property type="match status" value="1"/>
</dbReference>
<evidence type="ECO:0000256" key="1">
    <source>
        <dbReference type="ARBA" id="ARBA00011975"/>
    </source>
</evidence>
<dbReference type="GO" id="GO:0003886">
    <property type="term" value="F:DNA (cytosine-5-)-methyltransferase activity"/>
    <property type="evidence" value="ECO:0007669"/>
    <property type="project" value="UniProtKB-EC"/>
</dbReference>
<dbReference type="PROSITE" id="PS51679">
    <property type="entry name" value="SAM_MT_C5"/>
    <property type="match status" value="1"/>
</dbReference>
<keyword evidence="3" id="KW-0945">Host-virus interaction</keyword>
<dbReference type="EC" id="2.1.1.37" evidence="1"/>
<evidence type="ECO:0000256" key="8">
    <source>
        <dbReference type="PROSITE-ProRule" id="PRU01016"/>
    </source>
</evidence>
<sequence>MTENNEKNNSQGLRVLSLFDGISCGRVALDKANISVSEYNAFEIEENAIKISRYNYPDIKRYGDVFSTDFRDFNGVDLLMGGSPCQFWSKAKCSKTAKLKREIDTEGEGWKLFQKFVEAKNNTNPTYFLYENNYGMADEIQDAISEELGVQPIMIDSQLLSAQRRKRLYWTNIPNITLPDDKGLLVKDVICDDPDLVKYFDDRIRNTMIKCENYIKYDLGGKGHYSQQDRLYFLNKKAPTVPRCRTETKFNVWLGGEKYKKTCPLEIERLQTLPDNYTEFGMDESGNVKAMPKTRRFEAIGNGWTVDVIAHIFSFMKF</sequence>